<feature type="domain" description="HTH gntR-type" evidence="4">
    <location>
        <begin position="14"/>
        <end position="83"/>
    </location>
</feature>
<dbReference type="GO" id="GO:0003677">
    <property type="term" value="F:DNA binding"/>
    <property type="evidence" value="ECO:0007669"/>
    <property type="project" value="UniProtKB-KW"/>
</dbReference>
<dbReference type="AlphaFoldDB" id="A0A916JS26"/>
<dbReference type="GO" id="GO:0003700">
    <property type="term" value="F:DNA-binding transcription factor activity"/>
    <property type="evidence" value="ECO:0007669"/>
    <property type="project" value="InterPro"/>
</dbReference>
<organism evidence="5 6">
    <name type="scientific">Paenibacillus solanacearum</name>
    <dbReference type="NCBI Taxonomy" id="2048548"/>
    <lineage>
        <taxon>Bacteria</taxon>
        <taxon>Bacillati</taxon>
        <taxon>Bacillota</taxon>
        <taxon>Bacilli</taxon>
        <taxon>Bacillales</taxon>
        <taxon>Paenibacillaceae</taxon>
        <taxon>Paenibacillus</taxon>
    </lineage>
</organism>
<dbReference type="GO" id="GO:0045892">
    <property type="term" value="P:negative regulation of DNA-templated transcription"/>
    <property type="evidence" value="ECO:0007669"/>
    <property type="project" value="TreeGrafter"/>
</dbReference>
<keyword evidence="1" id="KW-0805">Transcription regulation</keyword>
<proteinExistence type="predicted"/>
<dbReference type="Pfam" id="PF07702">
    <property type="entry name" value="UTRA"/>
    <property type="match status" value="1"/>
</dbReference>
<evidence type="ECO:0000256" key="3">
    <source>
        <dbReference type="ARBA" id="ARBA00023163"/>
    </source>
</evidence>
<dbReference type="EMBL" id="CAJVAS010000001">
    <property type="protein sequence ID" value="CAG7598839.1"/>
    <property type="molecule type" value="Genomic_DNA"/>
</dbReference>
<dbReference type="CDD" id="cd07377">
    <property type="entry name" value="WHTH_GntR"/>
    <property type="match status" value="1"/>
</dbReference>
<dbReference type="SMART" id="SM00345">
    <property type="entry name" value="HTH_GNTR"/>
    <property type="match status" value="1"/>
</dbReference>
<dbReference type="Pfam" id="PF00392">
    <property type="entry name" value="GntR"/>
    <property type="match status" value="1"/>
</dbReference>
<dbReference type="PROSITE" id="PS50949">
    <property type="entry name" value="HTH_GNTR"/>
    <property type="match status" value="1"/>
</dbReference>
<evidence type="ECO:0000256" key="2">
    <source>
        <dbReference type="ARBA" id="ARBA00023125"/>
    </source>
</evidence>
<gene>
    <name evidence="5" type="primary">nagR_1</name>
    <name evidence="5" type="ORF">PAESOLCIP111_00262</name>
</gene>
<evidence type="ECO:0000313" key="5">
    <source>
        <dbReference type="EMBL" id="CAG7598839.1"/>
    </source>
</evidence>
<dbReference type="PANTHER" id="PTHR44846">
    <property type="entry name" value="MANNOSYL-D-GLYCERATE TRANSPORT/METABOLISM SYSTEM REPRESSOR MNGR-RELATED"/>
    <property type="match status" value="1"/>
</dbReference>
<dbReference type="PANTHER" id="PTHR44846:SF1">
    <property type="entry name" value="MANNOSYL-D-GLYCERATE TRANSPORT_METABOLISM SYSTEM REPRESSOR MNGR-RELATED"/>
    <property type="match status" value="1"/>
</dbReference>
<dbReference type="SMART" id="SM00866">
    <property type="entry name" value="UTRA"/>
    <property type="match status" value="1"/>
</dbReference>
<keyword evidence="6" id="KW-1185">Reference proteome</keyword>
<keyword evidence="2" id="KW-0238">DNA-binding</keyword>
<evidence type="ECO:0000256" key="1">
    <source>
        <dbReference type="ARBA" id="ARBA00023015"/>
    </source>
</evidence>
<reference evidence="5" key="1">
    <citation type="submission" date="2021-06" db="EMBL/GenBank/DDBJ databases">
        <authorList>
            <person name="Criscuolo A."/>
        </authorList>
    </citation>
    <scope>NUCLEOTIDE SEQUENCE</scope>
    <source>
        <strain evidence="5">CIP111600</strain>
    </source>
</reference>
<name>A0A916JS26_9BACL</name>
<dbReference type="InterPro" id="IPR011663">
    <property type="entry name" value="UTRA"/>
</dbReference>
<evidence type="ECO:0000313" key="6">
    <source>
        <dbReference type="Proteomes" id="UP000693672"/>
    </source>
</evidence>
<dbReference type="Proteomes" id="UP000693672">
    <property type="component" value="Unassembled WGS sequence"/>
</dbReference>
<dbReference type="InterPro" id="IPR000524">
    <property type="entry name" value="Tscrpt_reg_HTH_GntR"/>
</dbReference>
<comment type="caution">
    <text evidence="5">The sequence shown here is derived from an EMBL/GenBank/DDBJ whole genome shotgun (WGS) entry which is preliminary data.</text>
</comment>
<dbReference type="InterPro" id="IPR050679">
    <property type="entry name" value="Bact_HTH_transcr_reg"/>
</dbReference>
<evidence type="ECO:0000259" key="4">
    <source>
        <dbReference type="PROSITE" id="PS50949"/>
    </source>
</evidence>
<keyword evidence="3" id="KW-0804">Transcription</keyword>
<sequence length="246" mass="27755">MDKQRKQLDSSSPLPLHYQLQEIIRHEALNGELADPSGKMPTENELMARFEVSRITVRQALSKLVDQGLLHRERGKGTFLKTNHAEQWTGQLLGFAETIAASGFTPGGKTLQHGIVQELPAEIRSKLQVRTAWELKRLRYADELPIAIEHSYFPEPIGKRMEQQELGSVLTYAYLEKELGVSLRSGTQTISARIAGKHESKLLGIAEGSALLSIERVIFAADQAPVEYLEAVYRPDYFQYTVQLRR</sequence>
<dbReference type="RefSeq" id="WP_218090082.1">
    <property type="nucleotide sequence ID" value="NZ_CAJVAS010000001.1"/>
</dbReference>
<accession>A0A916JS26</accession>
<protein>
    <submittedName>
        <fullName evidence="5">HTH-type transcriptional repressor NagR</fullName>
    </submittedName>
</protein>